<feature type="transmembrane region" description="Helical" evidence="2">
    <location>
        <begin position="18"/>
        <end position="36"/>
    </location>
</feature>
<evidence type="ECO:0008006" key="5">
    <source>
        <dbReference type="Google" id="ProtNLM"/>
    </source>
</evidence>
<keyword evidence="2" id="KW-1133">Transmembrane helix</keyword>
<feature type="region of interest" description="Disordered" evidence="1">
    <location>
        <begin position="172"/>
        <end position="192"/>
    </location>
</feature>
<sequence>MQIKSVFCFAGLDNAQRFASISGLVYFALMLAVVLLGPSAGLYIPAIILAPVLALTSLRRLRDCAKPAHFVLLTLLPFLLVLVTLVHIQSMMLLLTLMLVAAMTIGYLALLPAVAKTHYVQGYSGPVDMAEVARPARKDNPRMRVEPTLGGADSALNDAFIAAEVEVDQDSAQVQYEAPPSENDYQQRRREKPSKFTLLQLEQWLRNNKKGAMIGAAAIVGSMLFMSLWSLLPESETSDSKPEAVENQVISAPEAKRISTTMPDGFSLVLEDDVLIMRWLGDTGSPTNLWSLATAKGDKTCSRLRFNNGTEYRPMIVDLLADTGTEARFSPLDTEAIVVDMARRGNVSLCGYNFSLKGSQAALGKEAAFRDYL</sequence>
<accession>A0ABQ4P8P3</accession>
<keyword evidence="2" id="KW-0472">Membrane</keyword>
<feature type="transmembrane region" description="Helical" evidence="2">
    <location>
        <begin position="94"/>
        <end position="115"/>
    </location>
</feature>
<evidence type="ECO:0000256" key="1">
    <source>
        <dbReference type="SAM" id="MobiDB-lite"/>
    </source>
</evidence>
<evidence type="ECO:0000256" key="2">
    <source>
        <dbReference type="SAM" id="Phobius"/>
    </source>
</evidence>
<evidence type="ECO:0000313" key="3">
    <source>
        <dbReference type="EMBL" id="GIU43880.1"/>
    </source>
</evidence>
<keyword evidence="4" id="KW-1185">Reference proteome</keyword>
<dbReference type="Proteomes" id="UP000887104">
    <property type="component" value="Unassembled WGS sequence"/>
</dbReference>
<proteinExistence type="predicted"/>
<dbReference type="EMBL" id="BPEY01000018">
    <property type="protein sequence ID" value="GIU43880.1"/>
    <property type="molecule type" value="Genomic_DNA"/>
</dbReference>
<dbReference type="RefSeq" id="WP_220780443.1">
    <property type="nucleotide sequence ID" value="NZ_BPEY01000018.1"/>
</dbReference>
<keyword evidence="2" id="KW-0812">Transmembrane</keyword>
<feature type="transmembrane region" description="Helical" evidence="2">
    <location>
        <begin position="42"/>
        <end position="58"/>
    </location>
</feature>
<feature type="transmembrane region" description="Helical" evidence="2">
    <location>
        <begin position="70"/>
        <end position="88"/>
    </location>
</feature>
<comment type="caution">
    <text evidence="3">The sequence shown here is derived from an EMBL/GenBank/DDBJ whole genome shotgun (WGS) entry which is preliminary data.</text>
</comment>
<protein>
    <recommendedName>
        <fullName evidence="5">DUF805 domain-containing protein</fullName>
    </recommendedName>
</protein>
<feature type="transmembrane region" description="Helical" evidence="2">
    <location>
        <begin position="212"/>
        <end position="232"/>
    </location>
</feature>
<reference evidence="3" key="1">
    <citation type="submission" date="2021-05" db="EMBL/GenBank/DDBJ databases">
        <title>Molecular characterization for Shewanella algae harboring chromosomal blaOXA-55-like strains isolated from clinical and environment sample.</title>
        <authorList>
            <person name="Ohama Y."/>
            <person name="Aoki K."/>
            <person name="Harada S."/>
            <person name="Moriya K."/>
            <person name="Ishii Y."/>
            <person name="Tateda K."/>
        </authorList>
    </citation>
    <scope>NUCLEOTIDE SEQUENCE</scope>
    <source>
        <strain evidence="3">JCM 11563</strain>
    </source>
</reference>
<evidence type="ECO:0000313" key="4">
    <source>
        <dbReference type="Proteomes" id="UP000887104"/>
    </source>
</evidence>
<organism evidence="3 4">
    <name type="scientific">Shewanella sairae</name>
    <dbReference type="NCBI Taxonomy" id="190310"/>
    <lineage>
        <taxon>Bacteria</taxon>
        <taxon>Pseudomonadati</taxon>
        <taxon>Pseudomonadota</taxon>
        <taxon>Gammaproteobacteria</taxon>
        <taxon>Alteromonadales</taxon>
        <taxon>Shewanellaceae</taxon>
        <taxon>Shewanella</taxon>
    </lineage>
</organism>
<name>A0ABQ4P8P3_9GAMM</name>
<gene>
    <name evidence="3" type="ORF">TUM4438_13790</name>
</gene>